<protein>
    <recommendedName>
        <fullName evidence="3">F-box domain-containing protein</fullName>
    </recommendedName>
</protein>
<accession>A0A0D7BFH1</accession>
<evidence type="ECO:0008006" key="3">
    <source>
        <dbReference type="Google" id="ProtNLM"/>
    </source>
</evidence>
<proteinExistence type="predicted"/>
<gene>
    <name evidence="1" type="ORF">CYLTODRAFT_489844</name>
</gene>
<dbReference type="EMBL" id="KN880504">
    <property type="protein sequence ID" value="KIY68371.1"/>
    <property type="molecule type" value="Genomic_DNA"/>
</dbReference>
<keyword evidence="2" id="KW-1185">Reference proteome</keyword>
<sequence>MLRTKRSSSSLYRSTQKRSPALWMSKSRSLPFSVVEAPPIVPCSVGLPPELLQIIFAYATSLPYGYEQSLWNISYTAFQDSGWSRQTSTRDRERFQVWQIKSTLSLVCKSWYALALEFLLEELRVGPYLPHPEVLATHGHWIHRLEILPSAPSDVRMIDILRMCPHIQIISKPSGDVVDGQFWDGLQDLAPGSLPYLRRLDWGTDSTTQFGSRQAFAALVAAAPNLYHLNSSLCVHPELCPPSSSLLNLRVLRFPPQSEVLNSIAMPITLPLAEWTSHVVVSPGFVGSMSRLVNGTTFPHVYCVELQDGTDLVAGPLAQLQRLFPRCTELAFSPYHVGRVNLGGQKFSFVKRLRLYANPNGLLVDLTPWIKYNYDELMDGFPALEEVVMHGDWRFVLSSTVMDSLADDLGKRSCRLVAET</sequence>
<evidence type="ECO:0000313" key="1">
    <source>
        <dbReference type="EMBL" id="KIY68371.1"/>
    </source>
</evidence>
<dbReference type="OrthoDB" id="3256525at2759"/>
<reference evidence="1 2" key="1">
    <citation type="journal article" date="2015" name="Fungal Genet. Biol.">
        <title>Evolution of novel wood decay mechanisms in Agaricales revealed by the genome sequences of Fistulina hepatica and Cylindrobasidium torrendii.</title>
        <authorList>
            <person name="Floudas D."/>
            <person name="Held B.W."/>
            <person name="Riley R."/>
            <person name="Nagy L.G."/>
            <person name="Koehler G."/>
            <person name="Ransdell A.S."/>
            <person name="Younus H."/>
            <person name="Chow J."/>
            <person name="Chiniquy J."/>
            <person name="Lipzen A."/>
            <person name="Tritt A."/>
            <person name="Sun H."/>
            <person name="Haridas S."/>
            <person name="LaButti K."/>
            <person name="Ohm R.A."/>
            <person name="Kues U."/>
            <person name="Blanchette R.A."/>
            <person name="Grigoriev I.V."/>
            <person name="Minto R.E."/>
            <person name="Hibbett D.S."/>
        </authorList>
    </citation>
    <scope>NUCLEOTIDE SEQUENCE [LARGE SCALE GENOMIC DNA]</scope>
    <source>
        <strain evidence="1 2">FP15055 ss-10</strain>
    </source>
</reference>
<name>A0A0D7BFH1_9AGAR</name>
<evidence type="ECO:0000313" key="2">
    <source>
        <dbReference type="Proteomes" id="UP000054007"/>
    </source>
</evidence>
<dbReference type="Proteomes" id="UP000054007">
    <property type="component" value="Unassembled WGS sequence"/>
</dbReference>
<dbReference type="AlphaFoldDB" id="A0A0D7BFH1"/>
<organism evidence="1 2">
    <name type="scientific">Cylindrobasidium torrendii FP15055 ss-10</name>
    <dbReference type="NCBI Taxonomy" id="1314674"/>
    <lineage>
        <taxon>Eukaryota</taxon>
        <taxon>Fungi</taxon>
        <taxon>Dikarya</taxon>
        <taxon>Basidiomycota</taxon>
        <taxon>Agaricomycotina</taxon>
        <taxon>Agaricomycetes</taxon>
        <taxon>Agaricomycetidae</taxon>
        <taxon>Agaricales</taxon>
        <taxon>Marasmiineae</taxon>
        <taxon>Physalacriaceae</taxon>
        <taxon>Cylindrobasidium</taxon>
    </lineage>
</organism>